<dbReference type="Proteomes" id="UP000198215">
    <property type="component" value="Chromosome I"/>
</dbReference>
<dbReference type="CDD" id="cd06261">
    <property type="entry name" value="TM_PBP2"/>
    <property type="match status" value="1"/>
</dbReference>
<organism evidence="10 11">
    <name type="scientific">Micromonospora coxensis</name>
    <dbReference type="NCBI Taxonomy" id="356852"/>
    <lineage>
        <taxon>Bacteria</taxon>
        <taxon>Bacillati</taxon>
        <taxon>Actinomycetota</taxon>
        <taxon>Actinomycetes</taxon>
        <taxon>Micromonosporales</taxon>
        <taxon>Micromonosporaceae</taxon>
        <taxon>Micromonospora</taxon>
    </lineage>
</organism>
<feature type="transmembrane region" description="Helical" evidence="7">
    <location>
        <begin position="99"/>
        <end position="123"/>
    </location>
</feature>
<keyword evidence="3" id="KW-1003">Cell membrane</keyword>
<evidence type="ECO:0000313" key="10">
    <source>
        <dbReference type="EMBL" id="SCG76705.1"/>
    </source>
</evidence>
<dbReference type="EMBL" id="LT607753">
    <property type="protein sequence ID" value="SCG76705.1"/>
    <property type="molecule type" value="Genomic_DNA"/>
</dbReference>
<feature type="domain" description="ABC transmembrane type-1" evidence="9">
    <location>
        <begin position="100"/>
        <end position="291"/>
    </location>
</feature>
<feature type="transmembrane region" description="Helical" evidence="7">
    <location>
        <begin position="165"/>
        <end position="191"/>
    </location>
</feature>
<dbReference type="InterPro" id="IPR000515">
    <property type="entry name" value="MetI-like"/>
</dbReference>
<keyword evidence="5 7" id="KW-1133">Transmembrane helix</keyword>
<dbReference type="InterPro" id="IPR050901">
    <property type="entry name" value="BP-dep_ABC_trans_perm"/>
</dbReference>
<evidence type="ECO:0000259" key="9">
    <source>
        <dbReference type="PROSITE" id="PS50928"/>
    </source>
</evidence>
<dbReference type="OrthoDB" id="9794684at2"/>
<name>A0A1C5K1N0_9ACTN</name>
<feature type="transmembrane region" description="Helical" evidence="7">
    <location>
        <begin position="39"/>
        <end position="60"/>
    </location>
</feature>
<evidence type="ECO:0000256" key="6">
    <source>
        <dbReference type="ARBA" id="ARBA00023136"/>
    </source>
</evidence>
<feature type="transmembrane region" description="Helical" evidence="7">
    <location>
        <begin position="135"/>
        <end position="159"/>
    </location>
</feature>
<evidence type="ECO:0000313" key="11">
    <source>
        <dbReference type="Proteomes" id="UP000198215"/>
    </source>
</evidence>
<evidence type="ECO:0000256" key="4">
    <source>
        <dbReference type="ARBA" id="ARBA00022692"/>
    </source>
</evidence>
<accession>A0A1C5K1N0</accession>
<proteinExistence type="inferred from homology"/>
<keyword evidence="6 7" id="KW-0472">Membrane</keyword>
<dbReference type="InterPro" id="IPR035906">
    <property type="entry name" value="MetI-like_sf"/>
</dbReference>
<dbReference type="GO" id="GO:0055085">
    <property type="term" value="P:transmembrane transport"/>
    <property type="evidence" value="ECO:0007669"/>
    <property type="project" value="InterPro"/>
</dbReference>
<keyword evidence="4 7" id="KW-0812">Transmembrane</keyword>
<evidence type="ECO:0000256" key="5">
    <source>
        <dbReference type="ARBA" id="ARBA00022989"/>
    </source>
</evidence>
<dbReference type="PROSITE" id="PS50928">
    <property type="entry name" value="ABC_TM1"/>
    <property type="match status" value="1"/>
</dbReference>
<dbReference type="PANTHER" id="PTHR32243:SF18">
    <property type="entry name" value="INNER MEMBRANE ABC TRANSPORTER PERMEASE PROTEIN YCJP"/>
    <property type="match status" value="1"/>
</dbReference>
<dbReference type="SUPFAM" id="SSF161098">
    <property type="entry name" value="MetI-like"/>
    <property type="match status" value="1"/>
</dbReference>
<keyword evidence="2 7" id="KW-0813">Transport</keyword>
<sequence>MSTVLDTPRSAPPAGGAPDRPARRRRRVRDRVGDERPGVLGWALLVLLLGFGLFPIYWMAVTAFTPDADAIGGDFRLFPARPTLAHFAAFFTDATLVRYLVNSLVVAGVTALLGVAAATYMAYSFSKFRYRGRGSLMTMVFVSQLFPSSLLLIALYVMFQNLGLLYTYTALVLSFSTFTLPLCVFVLKGFFDAIPDDVIEAAKMDGAGEWTVIHRVVLPITGPGLVAAGLFAFIRGWNDFIFALTLGGPDTQTLPPGLVRTYITEAQANWPDLMAASLIVSAPVVVVFILLQRFLVTGLAAGAVKG</sequence>
<dbReference type="Gene3D" id="1.10.3720.10">
    <property type="entry name" value="MetI-like"/>
    <property type="match status" value="1"/>
</dbReference>
<dbReference type="Pfam" id="PF00528">
    <property type="entry name" value="BPD_transp_1"/>
    <property type="match status" value="1"/>
</dbReference>
<evidence type="ECO:0000256" key="7">
    <source>
        <dbReference type="RuleBase" id="RU363032"/>
    </source>
</evidence>
<protein>
    <submittedName>
        <fullName evidence="10">Carbohydrate ABC transporter membrane protein 2, CUT1 family</fullName>
    </submittedName>
</protein>
<gene>
    <name evidence="10" type="ORF">GA0070614_5988</name>
</gene>
<evidence type="ECO:0000256" key="8">
    <source>
        <dbReference type="SAM" id="MobiDB-lite"/>
    </source>
</evidence>
<feature type="transmembrane region" description="Helical" evidence="7">
    <location>
        <begin position="212"/>
        <end position="234"/>
    </location>
</feature>
<feature type="region of interest" description="Disordered" evidence="8">
    <location>
        <begin position="1"/>
        <end position="30"/>
    </location>
</feature>
<dbReference type="PANTHER" id="PTHR32243">
    <property type="entry name" value="MALTOSE TRANSPORT SYSTEM PERMEASE-RELATED"/>
    <property type="match status" value="1"/>
</dbReference>
<evidence type="ECO:0000256" key="3">
    <source>
        <dbReference type="ARBA" id="ARBA00022475"/>
    </source>
</evidence>
<comment type="similarity">
    <text evidence="7">Belongs to the binding-protein-dependent transport system permease family.</text>
</comment>
<dbReference type="AlphaFoldDB" id="A0A1C5K1N0"/>
<dbReference type="GO" id="GO:0005886">
    <property type="term" value="C:plasma membrane"/>
    <property type="evidence" value="ECO:0007669"/>
    <property type="project" value="UniProtKB-SubCell"/>
</dbReference>
<feature type="transmembrane region" description="Helical" evidence="7">
    <location>
        <begin position="273"/>
        <end position="291"/>
    </location>
</feature>
<evidence type="ECO:0000256" key="1">
    <source>
        <dbReference type="ARBA" id="ARBA00004651"/>
    </source>
</evidence>
<evidence type="ECO:0000256" key="2">
    <source>
        <dbReference type="ARBA" id="ARBA00022448"/>
    </source>
</evidence>
<comment type="subcellular location">
    <subcellularLocation>
        <location evidence="1 7">Cell membrane</location>
        <topology evidence="1 7">Multi-pass membrane protein</topology>
    </subcellularLocation>
</comment>
<keyword evidence="11" id="KW-1185">Reference proteome</keyword>
<feature type="compositionally biased region" description="Low complexity" evidence="8">
    <location>
        <begin position="8"/>
        <end position="19"/>
    </location>
</feature>
<dbReference type="RefSeq" id="WP_088979018.1">
    <property type="nucleotide sequence ID" value="NZ_LT607753.1"/>
</dbReference>
<reference evidence="11" key="1">
    <citation type="submission" date="2016-06" db="EMBL/GenBank/DDBJ databases">
        <authorList>
            <person name="Varghese N."/>
            <person name="Submissions Spin"/>
        </authorList>
    </citation>
    <scope>NUCLEOTIDE SEQUENCE [LARGE SCALE GENOMIC DNA]</scope>
    <source>
        <strain evidence="11">DSM 45161</strain>
    </source>
</reference>